<evidence type="ECO:0000256" key="1">
    <source>
        <dbReference type="ARBA" id="ARBA00022763"/>
    </source>
</evidence>
<keyword evidence="5" id="KW-0540">Nuclease</keyword>
<name>A0ABM3CVX3_SALSA</name>
<dbReference type="PANTHER" id="PTHR10150:SF0">
    <property type="entry name" value="DNA REPAIR ENDONUCLEASE XPF"/>
    <property type="match status" value="1"/>
</dbReference>
<keyword evidence="2" id="KW-0378">Hydrolase</keyword>
<dbReference type="RefSeq" id="XP_045550715.1">
    <property type="nucleotide sequence ID" value="XM_045694759.1"/>
</dbReference>
<evidence type="ECO:0000256" key="2">
    <source>
        <dbReference type="ARBA" id="ARBA00022801"/>
    </source>
</evidence>
<evidence type="ECO:0000256" key="3">
    <source>
        <dbReference type="ARBA" id="ARBA00023204"/>
    </source>
</evidence>
<dbReference type="Proteomes" id="UP001652741">
    <property type="component" value="Chromosome ssa01"/>
</dbReference>
<reference evidence="5" key="1">
    <citation type="submission" date="2025-08" db="UniProtKB">
        <authorList>
            <consortium name="RefSeq"/>
        </authorList>
    </citation>
    <scope>IDENTIFICATION</scope>
</reference>
<proteinExistence type="predicted"/>
<keyword evidence="5" id="KW-0255">Endonuclease</keyword>
<dbReference type="PANTHER" id="PTHR10150">
    <property type="entry name" value="DNA REPAIR ENDONUCLEASE XPF"/>
    <property type="match status" value="1"/>
</dbReference>
<organism evidence="4 5">
    <name type="scientific">Salmo salar</name>
    <name type="common">Atlantic salmon</name>
    <dbReference type="NCBI Taxonomy" id="8030"/>
    <lineage>
        <taxon>Eukaryota</taxon>
        <taxon>Metazoa</taxon>
        <taxon>Chordata</taxon>
        <taxon>Craniata</taxon>
        <taxon>Vertebrata</taxon>
        <taxon>Euteleostomi</taxon>
        <taxon>Actinopterygii</taxon>
        <taxon>Neopterygii</taxon>
        <taxon>Teleostei</taxon>
        <taxon>Protacanthopterygii</taxon>
        <taxon>Salmoniformes</taxon>
        <taxon>Salmonidae</taxon>
        <taxon>Salmoninae</taxon>
        <taxon>Salmo</taxon>
    </lineage>
</organism>
<accession>A0ABM3CVX3</accession>
<evidence type="ECO:0000313" key="4">
    <source>
        <dbReference type="Proteomes" id="UP001652741"/>
    </source>
</evidence>
<keyword evidence="3" id="KW-0234">DNA repair</keyword>
<keyword evidence="4" id="KW-1185">Reference proteome</keyword>
<dbReference type="GeneID" id="123726770"/>
<keyword evidence="1" id="KW-0227">DNA damage</keyword>
<sequence length="98" mass="10905">MDSGVQEYFTEELRAEGVSHLPQPVTSDVQSTERYKVYTQGGVLFVTRRMLVVDFLTDRMPAHFILGISELCPKQTQARGSGCVSDPGCEGHPELWTS</sequence>
<evidence type="ECO:0000313" key="5">
    <source>
        <dbReference type="RefSeq" id="XP_045550715.1"/>
    </source>
</evidence>
<gene>
    <name evidence="5" type="primary">LOC123726770</name>
</gene>
<protein>
    <submittedName>
        <fullName evidence="5">DNA repair endonuclease XPF</fullName>
    </submittedName>
</protein>